<accession>A0A2H3C0Z2</accession>
<proteinExistence type="predicted"/>
<dbReference type="STRING" id="1076256.A0A2H3C0Z2"/>
<gene>
    <name evidence="2" type="ORF">ARMSODRAFT_115441</name>
</gene>
<sequence>MNAFIHLIDYFGPPAPREPENWLQRHLRRQKNPLWRLHQRLHRWKTNIEIKVCSSLRFLWRISFGRWLYVKIRSHSRVEVASMRFITENTSIPVPKVWLHFQWKQLDYIVMQRMPGQCLDSIWPDLSDESKEIIVEQLARYVREMRSIPSPAGTQICSVLGGPIRNYRMYDDGNTGPFRDEAHLNLQLRCRHPVEESVPIVAVAHAKPHPLVFTHGDLMARNIMVQGTRVIAIIDWECAGWFPAHIEYCMAMNWQNWKLVHEPWRPWVHKFIPVYKVEAEADEALLSQYFVPMMHAP</sequence>
<evidence type="ECO:0000313" key="3">
    <source>
        <dbReference type="Proteomes" id="UP000218334"/>
    </source>
</evidence>
<keyword evidence="2" id="KW-0808">Transferase</keyword>
<dbReference type="Gene3D" id="3.90.1200.10">
    <property type="match status" value="1"/>
</dbReference>
<organism evidence="2 3">
    <name type="scientific">Armillaria solidipes</name>
    <dbReference type="NCBI Taxonomy" id="1076256"/>
    <lineage>
        <taxon>Eukaryota</taxon>
        <taxon>Fungi</taxon>
        <taxon>Dikarya</taxon>
        <taxon>Basidiomycota</taxon>
        <taxon>Agaricomycotina</taxon>
        <taxon>Agaricomycetes</taxon>
        <taxon>Agaricomycetidae</taxon>
        <taxon>Agaricales</taxon>
        <taxon>Marasmiineae</taxon>
        <taxon>Physalacriaceae</taxon>
        <taxon>Armillaria</taxon>
    </lineage>
</organism>
<dbReference type="GO" id="GO:0016301">
    <property type="term" value="F:kinase activity"/>
    <property type="evidence" value="ECO:0007669"/>
    <property type="project" value="UniProtKB-KW"/>
</dbReference>
<reference evidence="3" key="1">
    <citation type="journal article" date="2017" name="Nat. Ecol. Evol.">
        <title>Genome expansion and lineage-specific genetic innovations in the forest pathogenic fungi Armillaria.</title>
        <authorList>
            <person name="Sipos G."/>
            <person name="Prasanna A.N."/>
            <person name="Walter M.C."/>
            <person name="O'Connor E."/>
            <person name="Balint B."/>
            <person name="Krizsan K."/>
            <person name="Kiss B."/>
            <person name="Hess J."/>
            <person name="Varga T."/>
            <person name="Slot J."/>
            <person name="Riley R."/>
            <person name="Boka B."/>
            <person name="Rigling D."/>
            <person name="Barry K."/>
            <person name="Lee J."/>
            <person name="Mihaltcheva S."/>
            <person name="LaButti K."/>
            <person name="Lipzen A."/>
            <person name="Waldron R."/>
            <person name="Moloney N.M."/>
            <person name="Sperisen C."/>
            <person name="Kredics L."/>
            <person name="Vagvoelgyi C."/>
            <person name="Patrignani A."/>
            <person name="Fitzpatrick D."/>
            <person name="Nagy I."/>
            <person name="Doyle S."/>
            <person name="Anderson J.B."/>
            <person name="Grigoriev I.V."/>
            <person name="Gueldener U."/>
            <person name="Muensterkoetter M."/>
            <person name="Nagy L.G."/>
        </authorList>
    </citation>
    <scope>NUCLEOTIDE SEQUENCE [LARGE SCALE GENOMIC DNA]</scope>
    <source>
        <strain evidence="3">28-4</strain>
    </source>
</reference>
<protein>
    <submittedName>
        <fullName evidence="2">Kinase-like protein</fullName>
    </submittedName>
</protein>
<dbReference type="CDD" id="cd05120">
    <property type="entry name" value="APH_ChoK_like"/>
    <property type="match status" value="1"/>
</dbReference>
<dbReference type="EMBL" id="KZ293426">
    <property type="protein sequence ID" value="PBK70507.1"/>
    <property type="molecule type" value="Genomic_DNA"/>
</dbReference>
<dbReference type="AlphaFoldDB" id="A0A2H3C0Z2"/>
<dbReference type="Proteomes" id="UP000218334">
    <property type="component" value="Unassembled WGS sequence"/>
</dbReference>
<feature type="domain" description="Aminoglycoside phosphotransferase" evidence="1">
    <location>
        <begin position="79"/>
        <end position="261"/>
    </location>
</feature>
<dbReference type="PANTHER" id="PTHR21310">
    <property type="entry name" value="AMINOGLYCOSIDE PHOSPHOTRANSFERASE-RELATED-RELATED"/>
    <property type="match status" value="1"/>
</dbReference>
<dbReference type="SUPFAM" id="SSF56112">
    <property type="entry name" value="Protein kinase-like (PK-like)"/>
    <property type="match status" value="1"/>
</dbReference>
<keyword evidence="3" id="KW-1185">Reference proteome</keyword>
<evidence type="ECO:0000259" key="1">
    <source>
        <dbReference type="Pfam" id="PF01636"/>
    </source>
</evidence>
<evidence type="ECO:0000313" key="2">
    <source>
        <dbReference type="EMBL" id="PBK70507.1"/>
    </source>
</evidence>
<dbReference type="Pfam" id="PF01636">
    <property type="entry name" value="APH"/>
    <property type="match status" value="1"/>
</dbReference>
<dbReference type="InterPro" id="IPR051678">
    <property type="entry name" value="AGP_Transferase"/>
</dbReference>
<keyword evidence="2" id="KW-0418">Kinase</keyword>
<dbReference type="InterPro" id="IPR011009">
    <property type="entry name" value="Kinase-like_dom_sf"/>
</dbReference>
<dbReference type="InterPro" id="IPR002575">
    <property type="entry name" value="Aminoglycoside_PTrfase"/>
</dbReference>
<name>A0A2H3C0Z2_9AGAR</name>
<dbReference type="PANTHER" id="PTHR21310:SF15">
    <property type="entry name" value="AMINOGLYCOSIDE PHOSPHOTRANSFERASE DOMAIN-CONTAINING PROTEIN"/>
    <property type="match status" value="1"/>
</dbReference>